<dbReference type="Proteomes" id="UP000220102">
    <property type="component" value="Unassembled WGS sequence"/>
</dbReference>
<dbReference type="Gene3D" id="1.20.120.450">
    <property type="entry name" value="dinb family like domain"/>
    <property type="match status" value="1"/>
</dbReference>
<sequence>MSEIIIADEIDRLRVVYEEIEALIAADASFLQATVPAVSDWSPAQHLYHILGSTAMMMKAATLLAKGAVKGDEPRLTKAGRTVLTTEIIPRGIAQAPDNTRPPEDLSEQTLQESFARSAGKMNTAIHAAKDGAPDDTGLEHPMWGVLTVPEWFRAANVHCRHHLDIIGDIQSKHAA</sequence>
<comment type="caution">
    <text evidence="2">The sequence shown here is derived from an EMBL/GenBank/DDBJ whole genome shotgun (WGS) entry which is preliminary data.</text>
</comment>
<dbReference type="InterPro" id="IPR024775">
    <property type="entry name" value="DinB-like"/>
</dbReference>
<feature type="domain" description="DinB-like" evidence="1">
    <location>
        <begin position="36"/>
        <end position="167"/>
    </location>
</feature>
<evidence type="ECO:0000313" key="2">
    <source>
        <dbReference type="EMBL" id="PEN13570.1"/>
    </source>
</evidence>
<name>A0A2A8CY65_9BACT</name>
<organism evidence="2 3">
    <name type="scientific">Longibacter salinarum</name>
    <dbReference type="NCBI Taxonomy" id="1850348"/>
    <lineage>
        <taxon>Bacteria</taxon>
        <taxon>Pseudomonadati</taxon>
        <taxon>Rhodothermota</taxon>
        <taxon>Rhodothermia</taxon>
        <taxon>Rhodothermales</taxon>
        <taxon>Salisaetaceae</taxon>
        <taxon>Longibacter</taxon>
    </lineage>
</organism>
<keyword evidence="3" id="KW-1185">Reference proteome</keyword>
<accession>A0A2A8CY65</accession>
<dbReference type="EMBL" id="PDEQ01000004">
    <property type="protein sequence ID" value="PEN13570.1"/>
    <property type="molecule type" value="Genomic_DNA"/>
</dbReference>
<dbReference type="Pfam" id="PF12867">
    <property type="entry name" value="DinB_2"/>
    <property type="match status" value="1"/>
</dbReference>
<protein>
    <recommendedName>
        <fullName evidence="1">DinB-like domain-containing protein</fullName>
    </recommendedName>
</protein>
<dbReference type="AlphaFoldDB" id="A0A2A8CY65"/>
<proteinExistence type="predicted"/>
<dbReference type="InterPro" id="IPR034660">
    <property type="entry name" value="DinB/YfiT-like"/>
</dbReference>
<gene>
    <name evidence="2" type="ORF">CRI94_09675</name>
</gene>
<reference evidence="2 3" key="1">
    <citation type="submission" date="2017-10" db="EMBL/GenBank/DDBJ databases">
        <title>Draft genome of Longibacter Salinarum.</title>
        <authorList>
            <person name="Goh K.M."/>
            <person name="Shamsir M.S."/>
            <person name="Lim S.W."/>
        </authorList>
    </citation>
    <scope>NUCLEOTIDE SEQUENCE [LARGE SCALE GENOMIC DNA]</scope>
    <source>
        <strain evidence="2 3">KCTC 52045</strain>
    </source>
</reference>
<dbReference type="OrthoDB" id="1495892at2"/>
<dbReference type="SUPFAM" id="SSF109854">
    <property type="entry name" value="DinB/YfiT-like putative metalloenzymes"/>
    <property type="match status" value="1"/>
</dbReference>
<dbReference type="RefSeq" id="WP_098075492.1">
    <property type="nucleotide sequence ID" value="NZ_PDEQ01000004.1"/>
</dbReference>
<evidence type="ECO:0000313" key="3">
    <source>
        <dbReference type="Proteomes" id="UP000220102"/>
    </source>
</evidence>
<evidence type="ECO:0000259" key="1">
    <source>
        <dbReference type="Pfam" id="PF12867"/>
    </source>
</evidence>